<feature type="region of interest" description="Disordered" evidence="1">
    <location>
        <begin position="53"/>
        <end position="99"/>
    </location>
</feature>
<sequence length="125" mass="13774">MQVEHQNVDEDKNFLTETRNGDIHGEVVILCNEVHCTGMNRKLATVTTAISTDTSKTEKNGESEANPMATRRLANGEMGGQHEKVSINSSPASGHQEVDHDLYVGITDIAEMDYSPVKRKTPIHN</sequence>
<proteinExistence type="predicted"/>
<dbReference type="AlphaFoldDB" id="A0A2P2PMX8"/>
<dbReference type="PANTHER" id="PTHR33743:SF19">
    <property type="entry name" value="PROTEIN GOLVEN 6"/>
    <property type="match status" value="1"/>
</dbReference>
<name>A0A2P2PMX8_RHIMU</name>
<accession>A0A2P2PMX8</accession>
<reference evidence="2" key="1">
    <citation type="submission" date="2018-02" db="EMBL/GenBank/DDBJ databases">
        <title>Rhizophora mucronata_Transcriptome.</title>
        <authorList>
            <person name="Meera S.P."/>
            <person name="Sreeshan A."/>
            <person name="Augustine A."/>
        </authorList>
    </citation>
    <scope>NUCLEOTIDE SEQUENCE</scope>
    <source>
        <tissue evidence="2">Leaf</tissue>
    </source>
</reference>
<dbReference type="EMBL" id="GGEC01075600">
    <property type="protein sequence ID" value="MBX56084.1"/>
    <property type="molecule type" value="Transcribed_RNA"/>
</dbReference>
<protein>
    <submittedName>
        <fullName evidence="2">Uncharacterized protein</fullName>
    </submittedName>
</protein>
<organism evidence="2">
    <name type="scientific">Rhizophora mucronata</name>
    <name type="common">Asiatic mangrove</name>
    <dbReference type="NCBI Taxonomy" id="61149"/>
    <lineage>
        <taxon>Eukaryota</taxon>
        <taxon>Viridiplantae</taxon>
        <taxon>Streptophyta</taxon>
        <taxon>Embryophyta</taxon>
        <taxon>Tracheophyta</taxon>
        <taxon>Spermatophyta</taxon>
        <taxon>Magnoliopsida</taxon>
        <taxon>eudicotyledons</taxon>
        <taxon>Gunneridae</taxon>
        <taxon>Pentapetalae</taxon>
        <taxon>rosids</taxon>
        <taxon>fabids</taxon>
        <taxon>Malpighiales</taxon>
        <taxon>Rhizophoraceae</taxon>
        <taxon>Rhizophora</taxon>
    </lineage>
</organism>
<dbReference type="PANTHER" id="PTHR33743">
    <property type="entry name" value="PROTEIN GOLVEN 6-RELATED"/>
    <property type="match status" value="1"/>
</dbReference>
<evidence type="ECO:0000256" key="1">
    <source>
        <dbReference type="SAM" id="MobiDB-lite"/>
    </source>
</evidence>
<evidence type="ECO:0000313" key="2">
    <source>
        <dbReference type="EMBL" id="MBX56084.1"/>
    </source>
</evidence>